<evidence type="ECO:0000313" key="3">
    <source>
        <dbReference type="EMBL" id="EHL03398.1"/>
    </source>
</evidence>
<evidence type="ECO:0000313" key="4">
    <source>
        <dbReference type="Proteomes" id="UP000005446"/>
    </source>
</evidence>
<dbReference type="PANTHER" id="PTHR35910">
    <property type="entry name" value="2EXR DOMAIN-CONTAINING PROTEIN"/>
    <property type="match status" value="1"/>
</dbReference>
<dbReference type="PANTHER" id="PTHR35910:SF6">
    <property type="entry name" value="2EXR DOMAIN-CONTAINING PROTEIN"/>
    <property type="match status" value="1"/>
</dbReference>
<feature type="region of interest" description="Disordered" evidence="1">
    <location>
        <begin position="257"/>
        <end position="290"/>
    </location>
</feature>
<accession>H0EDH2</accession>
<dbReference type="OrthoDB" id="3513892at2759"/>
<gene>
    <name evidence="3" type="ORF">M7I_0620</name>
</gene>
<evidence type="ECO:0000259" key="2">
    <source>
        <dbReference type="Pfam" id="PF20150"/>
    </source>
</evidence>
<dbReference type="Proteomes" id="UP000005446">
    <property type="component" value="Unassembled WGS sequence"/>
</dbReference>
<evidence type="ECO:0000256" key="1">
    <source>
        <dbReference type="SAM" id="MobiDB-lite"/>
    </source>
</evidence>
<dbReference type="Pfam" id="PF20150">
    <property type="entry name" value="2EXR"/>
    <property type="match status" value="1"/>
</dbReference>
<comment type="caution">
    <text evidence="3">The sequence shown here is derived from an EMBL/GenBank/DDBJ whole genome shotgun (WGS) entry which is preliminary data.</text>
</comment>
<feature type="domain" description="2EXR" evidence="2">
    <location>
        <begin position="6"/>
        <end position="88"/>
    </location>
</feature>
<proteinExistence type="predicted"/>
<protein>
    <recommendedName>
        <fullName evidence="2">2EXR domain-containing protein</fullName>
    </recommendedName>
</protein>
<feature type="compositionally biased region" description="Acidic residues" evidence="1">
    <location>
        <begin position="265"/>
        <end position="274"/>
    </location>
</feature>
<reference evidence="3 4" key="1">
    <citation type="journal article" date="2012" name="Eukaryot. Cell">
        <title>Genome sequence of the fungus Glarea lozoyensis: the first genome sequence of a species from the Helotiaceae family.</title>
        <authorList>
            <person name="Youssar L."/>
            <person name="Gruening B.A."/>
            <person name="Erxleben A."/>
            <person name="Guenther S."/>
            <person name="Huettel W."/>
        </authorList>
    </citation>
    <scope>NUCLEOTIDE SEQUENCE [LARGE SCALE GENOMIC DNA]</scope>
    <source>
        <strain evidence="4">ATCC 74030 / MF5533</strain>
    </source>
</reference>
<dbReference type="AlphaFoldDB" id="H0EDH2"/>
<name>H0EDH2_GLAL7</name>
<sequence length="290" mass="33715">MPLKTFEMFPQLPAELRLQIWETSLYTTTVVAIGEYDSLSHRHKPTKLGTEIAYVCKESRAAALLYLKSFYLTNNKSDPVILLNPDHHVVYLTDNFDNKKCSFNTLTDCSEKHNLKIYDQLNDRTIFRSIKHLAIPTHNRDQVFELNDCLKMDLLSVPVRLFIDTGLRTGSVGSYRDDANLLTMRLETQLNEEIKEWKDRADDTKHPERLQDWIALGHRDLSSWKVPHLEFVDLMVTAPGSPDNDDGYEYDFSKEAGEKRAREWDESDDEDTSETIDRDVFAPRKRRTRG</sequence>
<dbReference type="HOGENOM" id="CLU_959932_0_0_1"/>
<keyword evidence="4" id="KW-1185">Reference proteome</keyword>
<dbReference type="EMBL" id="AGUE01000010">
    <property type="protein sequence ID" value="EHL03398.1"/>
    <property type="molecule type" value="Genomic_DNA"/>
</dbReference>
<dbReference type="InterPro" id="IPR045518">
    <property type="entry name" value="2EXR"/>
</dbReference>
<dbReference type="InParanoid" id="H0EDH2"/>
<organism evidence="3 4">
    <name type="scientific">Glarea lozoyensis (strain ATCC 74030 / MF5533)</name>
    <dbReference type="NCBI Taxonomy" id="1104152"/>
    <lineage>
        <taxon>Eukaryota</taxon>
        <taxon>Fungi</taxon>
        <taxon>Dikarya</taxon>
        <taxon>Ascomycota</taxon>
        <taxon>Pezizomycotina</taxon>
        <taxon>Leotiomycetes</taxon>
        <taxon>Helotiales</taxon>
        <taxon>Helotiaceae</taxon>
        <taxon>Glarea</taxon>
    </lineage>
</organism>